<gene>
    <name evidence="2" type="ORF">DCAR_0623407</name>
</gene>
<sequence length="64" mass="7426">MRVTHTSITLQSESWTTRPNPRCADGENKCEPYDGIKTVAVVKILEEIKPIRLLNQNKLKIRKY</sequence>
<feature type="region of interest" description="Disordered" evidence="1">
    <location>
        <begin position="1"/>
        <end position="23"/>
    </location>
</feature>
<protein>
    <submittedName>
        <fullName evidence="2">Uncharacterized protein</fullName>
    </submittedName>
</protein>
<name>A0A164V7D3_DAUCS</name>
<evidence type="ECO:0000256" key="1">
    <source>
        <dbReference type="SAM" id="MobiDB-lite"/>
    </source>
</evidence>
<dbReference type="Proteomes" id="UP000077755">
    <property type="component" value="Chromosome 6"/>
</dbReference>
<evidence type="ECO:0000313" key="2">
    <source>
        <dbReference type="EMBL" id="WOH04002.1"/>
    </source>
</evidence>
<dbReference type="EMBL" id="CP093348">
    <property type="protein sequence ID" value="WOH04002.1"/>
    <property type="molecule type" value="Genomic_DNA"/>
</dbReference>
<proteinExistence type="predicted"/>
<feature type="compositionally biased region" description="Polar residues" evidence="1">
    <location>
        <begin position="1"/>
        <end position="19"/>
    </location>
</feature>
<dbReference type="Gramene" id="KZM89921">
    <property type="protein sequence ID" value="KZM89921"/>
    <property type="gene ID" value="DCAR_022716"/>
</dbReference>
<reference evidence="2" key="2">
    <citation type="submission" date="2022-03" db="EMBL/GenBank/DDBJ databases">
        <title>Draft title - Genomic analysis of global carrot germplasm unveils the trajectory of domestication and the origin of high carotenoid orange carrot.</title>
        <authorList>
            <person name="Iorizzo M."/>
            <person name="Ellison S."/>
            <person name="Senalik D."/>
            <person name="Macko-Podgorni A."/>
            <person name="Grzebelus D."/>
            <person name="Bostan H."/>
            <person name="Rolling W."/>
            <person name="Curaba J."/>
            <person name="Simon P."/>
        </authorList>
    </citation>
    <scope>NUCLEOTIDE SEQUENCE</scope>
    <source>
        <tissue evidence="2">Leaf</tissue>
    </source>
</reference>
<evidence type="ECO:0000313" key="3">
    <source>
        <dbReference type="Proteomes" id="UP000077755"/>
    </source>
</evidence>
<reference evidence="2" key="1">
    <citation type="journal article" date="2016" name="Nat. Genet.">
        <title>A high-quality carrot genome assembly provides new insights into carotenoid accumulation and asterid genome evolution.</title>
        <authorList>
            <person name="Iorizzo M."/>
            <person name="Ellison S."/>
            <person name="Senalik D."/>
            <person name="Zeng P."/>
            <person name="Satapoomin P."/>
            <person name="Huang J."/>
            <person name="Bowman M."/>
            <person name="Iovene M."/>
            <person name="Sanseverino W."/>
            <person name="Cavagnaro P."/>
            <person name="Yildiz M."/>
            <person name="Macko-Podgorni A."/>
            <person name="Moranska E."/>
            <person name="Grzebelus E."/>
            <person name="Grzebelus D."/>
            <person name="Ashrafi H."/>
            <person name="Zheng Z."/>
            <person name="Cheng S."/>
            <person name="Spooner D."/>
            <person name="Van Deynze A."/>
            <person name="Simon P."/>
        </authorList>
    </citation>
    <scope>NUCLEOTIDE SEQUENCE</scope>
    <source>
        <tissue evidence="2">Leaf</tissue>
    </source>
</reference>
<keyword evidence="3" id="KW-1185">Reference proteome</keyword>
<organism evidence="2 3">
    <name type="scientific">Daucus carota subsp. sativus</name>
    <name type="common">Carrot</name>
    <dbReference type="NCBI Taxonomy" id="79200"/>
    <lineage>
        <taxon>Eukaryota</taxon>
        <taxon>Viridiplantae</taxon>
        <taxon>Streptophyta</taxon>
        <taxon>Embryophyta</taxon>
        <taxon>Tracheophyta</taxon>
        <taxon>Spermatophyta</taxon>
        <taxon>Magnoliopsida</taxon>
        <taxon>eudicotyledons</taxon>
        <taxon>Gunneridae</taxon>
        <taxon>Pentapetalae</taxon>
        <taxon>asterids</taxon>
        <taxon>campanulids</taxon>
        <taxon>Apiales</taxon>
        <taxon>Apiaceae</taxon>
        <taxon>Apioideae</taxon>
        <taxon>Scandiceae</taxon>
        <taxon>Daucinae</taxon>
        <taxon>Daucus</taxon>
        <taxon>Daucus sect. Daucus</taxon>
    </lineage>
</organism>
<dbReference type="AlphaFoldDB" id="A0A164V7D3"/>
<accession>A0A164V7D3</accession>